<feature type="site" description="mRNA cap binding" evidence="14">
    <location>
        <position position="207"/>
    </location>
</feature>
<dbReference type="OrthoDB" id="10248867at2759"/>
<evidence type="ECO:0000256" key="9">
    <source>
        <dbReference type="ARBA" id="ARBA00023242"/>
    </source>
</evidence>
<sequence length="274" mass="31118">MGNDDIAKHYNEIAPVTLSERQSSKIISVRELNNFIKAMLIKKYVKKNDAVLDLGCGKGGDLTKLSFQEISRYYGCDIASKSLEEALNRSLYRKFKANFICCNFTTEKIVLEEQVDLVMSQFSFHYAFSTKQSLKNALKNVSTNLKQNGLFLITIPSEDVIVRRSQRGGSSFGNTMYKIETTSPLAKKSFGQSYNFYLNEAINGCEEYLASLEVLIEHGKKYGLVPVMNSGFLSILNQEMNADRESYHRMVKNTPTQEAIEIIELYQVVVFKKI</sequence>
<evidence type="ECO:0000256" key="4">
    <source>
        <dbReference type="ARBA" id="ARBA00022664"/>
    </source>
</evidence>
<feature type="site" description="mRNA cap binding" evidence="14">
    <location>
        <position position="125"/>
    </location>
</feature>
<dbReference type="Gene3D" id="3.40.50.150">
    <property type="entry name" value="Vaccinia Virus protein VP39"/>
    <property type="match status" value="1"/>
</dbReference>
<feature type="site" description="mRNA cap binding" evidence="14">
    <location>
        <position position="64"/>
    </location>
</feature>
<dbReference type="PIRSF" id="PIRSF028762">
    <property type="entry name" value="ABD1"/>
    <property type="match status" value="1"/>
</dbReference>
<comment type="caution">
    <text evidence="16">The sequence shown here is derived from an EMBL/GenBank/DDBJ whole genome shotgun (WGS) entry which is preliminary data.</text>
</comment>
<evidence type="ECO:0000256" key="5">
    <source>
        <dbReference type="ARBA" id="ARBA00022679"/>
    </source>
</evidence>
<accession>A0A177EFV6</accession>
<dbReference type="Pfam" id="PF03291">
    <property type="entry name" value="mRNA_G-N7_MeTrfase"/>
    <property type="match status" value="1"/>
</dbReference>
<dbReference type="AlphaFoldDB" id="A0A177EFV6"/>
<dbReference type="GO" id="GO:0005634">
    <property type="term" value="C:nucleus"/>
    <property type="evidence" value="ECO:0007669"/>
    <property type="project" value="UniProtKB-SubCell"/>
</dbReference>
<dbReference type="Proteomes" id="UP000185944">
    <property type="component" value="Unassembled WGS sequence"/>
</dbReference>
<dbReference type="VEuPathDB" id="MicrosporidiaDB:NEDG_01559"/>
<keyword evidence="5 16" id="KW-0808">Transferase</keyword>
<evidence type="ECO:0000256" key="12">
    <source>
        <dbReference type="ARBA" id="ARBA00044712"/>
    </source>
</evidence>
<feature type="domain" description="MRNA cap 0 methyltransferase" evidence="15">
    <location>
        <begin position="24"/>
        <end position="274"/>
    </location>
</feature>
<dbReference type="InterPro" id="IPR004971">
    <property type="entry name" value="mRNA_G-N7_MeTrfase_dom"/>
</dbReference>
<dbReference type="STRING" id="1805483.A0A177EFV6"/>
<evidence type="ECO:0000256" key="2">
    <source>
        <dbReference type="ARBA" id="ARBA00011926"/>
    </source>
</evidence>
<feature type="binding site" evidence="14">
    <location>
        <begin position="33"/>
        <end position="34"/>
    </location>
    <ligand>
        <name>mRNA</name>
        <dbReference type="ChEBI" id="CHEBI:33699"/>
    </ligand>
</feature>
<keyword evidence="6" id="KW-0949">S-adenosyl-L-methionine</keyword>
<feature type="site" description="mRNA cap binding" evidence="14">
    <location>
        <position position="89"/>
    </location>
</feature>
<dbReference type="EC" id="2.1.1.56" evidence="2"/>
<keyword evidence="3 16" id="KW-0489">Methyltransferase</keyword>
<dbReference type="PROSITE" id="PS51562">
    <property type="entry name" value="RNA_CAP0_MT"/>
    <property type="match status" value="1"/>
</dbReference>
<dbReference type="CDD" id="cd02440">
    <property type="entry name" value="AdoMet_MTases"/>
    <property type="match status" value="1"/>
</dbReference>
<keyword evidence="7" id="KW-0694">RNA-binding</keyword>
<dbReference type="InterPro" id="IPR016899">
    <property type="entry name" value="mRNA_G-N7_MeTrfase_euk"/>
</dbReference>
<evidence type="ECO:0000256" key="11">
    <source>
        <dbReference type="ARBA" id="ARBA00033387"/>
    </source>
</evidence>
<dbReference type="EMBL" id="LTDL01000038">
    <property type="protein sequence ID" value="OAG30012.1"/>
    <property type="molecule type" value="Genomic_DNA"/>
</dbReference>
<gene>
    <name evidence="16" type="ORF">NEDG_01559</name>
</gene>
<comment type="subcellular location">
    <subcellularLocation>
        <location evidence="1">Nucleus</location>
    </subcellularLocation>
</comment>
<evidence type="ECO:0000256" key="13">
    <source>
        <dbReference type="ARBA" id="ARBA00049739"/>
    </source>
</evidence>
<dbReference type="InterPro" id="IPR029063">
    <property type="entry name" value="SAM-dependent_MTases_sf"/>
</dbReference>
<evidence type="ECO:0000256" key="14">
    <source>
        <dbReference type="PIRSR" id="PIRSR028762-2"/>
    </source>
</evidence>
<keyword evidence="4" id="KW-0507">mRNA processing</keyword>
<evidence type="ECO:0000256" key="10">
    <source>
        <dbReference type="ARBA" id="ARBA00032772"/>
    </source>
</evidence>
<feature type="site" description="mRNA cap binding" evidence="14">
    <location>
        <position position="58"/>
    </location>
</feature>
<organism evidence="16 17">
    <name type="scientific">Nematocida displodere</name>
    <dbReference type="NCBI Taxonomy" id="1805483"/>
    <lineage>
        <taxon>Eukaryota</taxon>
        <taxon>Fungi</taxon>
        <taxon>Fungi incertae sedis</taxon>
        <taxon>Microsporidia</taxon>
        <taxon>Nematocida</taxon>
    </lineage>
</organism>
<dbReference type="GO" id="GO:0004482">
    <property type="term" value="F:mRNA 5'-cap (guanine-N7-)-methyltransferase activity"/>
    <property type="evidence" value="ECO:0007669"/>
    <property type="project" value="UniProtKB-EC"/>
</dbReference>
<evidence type="ECO:0000259" key="15">
    <source>
        <dbReference type="PROSITE" id="PS51562"/>
    </source>
</evidence>
<evidence type="ECO:0000256" key="7">
    <source>
        <dbReference type="ARBA" id="ARBA00022884"/>
    </source>
</evidence>
<comment type="catalytic activity">
    <reaction evidence="12">
        <text>a 5'-end (5'-triphosphoguanosine)-ribonucleoside in mRNA + S-adenosyl-L-methionine = a 5'-end (N(7)-methyl 5'-triphosphoguanosine)-ribonucleoside in mRNA + S-adenosyl-L-homocysteine</text>
        <dbReference type="Rhea" id="RHEA:67008"/>
        <dbReference type="Rhea" id="RHEA-COMP:17166"/>
        <dbReference type="Rhea" id="RHEA-COMP:17167"/>
        <dbReference type="ChEBI" id="CHEBI:57856"/>
        <dbReference type="ChEBI" id="CHEBI:59789"/>
        <dbReference type="ChEBI" id="CHEBI:156461"/>
        <dbReference type="ChEBI" id="CHEBI:167617"/>
        <dbReference type="EC" id="2.1.1.56"/>
    </reaction>
</comment>
<evidence type="ECO:0000256" key="8">
    <source>
        <dbReference type="ARBA" id="ARBA00023042"/>
    </source>
</evidence>
<evidence type="ECO:0000256" key="3">
    <source>
        <dbReference type="ARBA" id="ARBA00022603"/>
    </source>
</evidence>
<keyword evidence="8 14" id="KW-0506">mRNA capping</keyword>
<dbReference type="SUPFAM" id="SSF53335">
    <property type="entry name" value="S-adenosyl-L-methionine-dependent methyltransferases"/>
    <property type="match status" value="1"/>
</dbReference>
<evidence type="ECO:0000313" key="17">
    <source>
        <dbReference type="Proteomes" id="UP000185944"/>
    </source>
</evidence>
<keyword evidence="17" id="KW-1185">Reference proteome</keyword>
<dbReference type="InterPro" id="IPR039753">
    <property type="entry name" value="RG7MT1"/>
</dbReference>
<proteinExistence type="predicted"/>
<name>A0A177EFV6_9MICR</name>
<dbReference type="GeneID" id="93647909"/>
<dbReference type="PANTHER" id="PTHR12189">
    <property type="entry name" value="MRNA GUANINE-7- METHYLTRANSFERASE"/>
    <property type="match status" value="1"/>
</dbReference>
<protein>
    <recommendedName>
        <fullName evidence="13">mRNA cap guanine-N(7) methyltransferase</fullName>
        <ecNumber evidence="2">2.1.1.56</ecNumber>
    </recommendedName>
    <alternativeName>
        <fullName evidence="10">mRNA (guanine-N(7))-methyltransferase</fullName>
    </alternativeName>
    <alternativeName>
        <fullName evidence="11">mRNA cap methyltransferase</fullName>
    </alternativeName>
</protein>
<evidence type="ECO:0000313" key="16">
    <source>
        <dbReference type="EMBL" id="OAG30012.1"/>
    </source>
</evidence>
<dbReference type="RefSeq" id="XP_067544564.1">
    <property type="nucleotide sequence ID" value="XM_067688977.1"/>
</dbReference>
<evidence type="ECO:0000256" key="1">
    <source>
        <dbReference type="ARBA" id="ARBA00004123"/>
    </source>
</evidence>
<evidence type="ECO:0000256" key="6">
    <source>
        <dbReference type="ARBA" id="ARBA00022691"/>
    </source>
</evidence>
<feature type="site" description="mRNA cap binding" evidence="14">
    <location>
        <position position="266"/>
    </location>
</feature>
<reference evidence="16 17" key="1">
    <citation type="submission" date="2016-02" db="EMBL/GenBank/DDBJ databases">
        <title>Discovery of a natural microsporidian pathogen with a broad tissue tropism in Caenorhabditis elegans.</title>
        <authorList>
            <person name="Luallen R.J."/>
            <person name="Reinke A.W."/>
            <person name="Tong L."/>
            <person name="Botts M.R."/>
            <person name="Felix M.-A."/>
            <person name="Troemel E.R."/>
        </authorList>
    </citation>
    <scope>NUCLEOTIDE SEQUENCE [LARGE SCALE GENOMIC DNA]</scope>
    <source>
        <strain evidence="16 17">JUm2807</strain>
    </source>
</reference>
<keyword evidence="9" id="KW-0539">Nucleus</keyword>
<dbReference type="GO" id="GO:0003723">
    <property type="term" value="F:RNA binding"/>
    <property type="evidence" value="ECO:0007669"/>
    <property type="project" value="UniProtKB-KW"/>
</dbReference>